<keyword evidence="5" id="KW-0807">Transducer</keyword>
<dbReference type="PANTHER" id="PTHR46641">
    <property type="entry name" value="FMRFAMIDE RECEPTOR-RELATED"/>
    <property type="match status" value="1"/>
</dbReference>
<keyword evidence="2 5" id="KW-0812">Transmembrane</keyword>
<dbReference type="EMBL" id="NEDP02005324">
    <property type="protein sequence ID" value="OWF42040.1"/>
    <property type="molecule type" value="Genomic_DNA"/>
</dbReference>
<dbReference type="OrthoDB" id="9990906at2759"/>
<evidence type="ECO:0000313" key="9">
    <source>
        <dbReference type="Proteomes" id="UP000242188"/>
    </source>
</evidence>
<dbReference type="GO" id="GO:0016020">
    <property type="term" value="C:membrane"/>
    <property type="evidence" value="ECO:0007669"/>
    <property type="project" value="UniProtKB-SubCell"/>
</dbReference>
<feature type="transmembrane region" description="Helical" evidence="6">
    <location>
        <begin position="68"/>
        <end position="91"/>
    </location>
</feature>
<comment type="similarity">
    <text evidence="5">Belongs to the G-protein coupled receptor 1 family.</text>
</comment>
<evidence type="ECO:0000259" key="7">
    <source>
        <dbReference type="PROSITE" id="PS50262"/>
    </source>
</evidence>
<dbReference type="Gene3D" id="1.20.1070.10">
    <property type="entry name" value="Rhodopsin 7-helix transmembrane proteins"/>
    <property type="match status" value="1"/>
</dbReference>
<dbReference type="STRING" id="6573.A0A210PZW7"/>
<dbReference type="AlphaFoldDB" id="A0A210PZW7"/>
<protein>
    <submittedName>
        <fullName evidence="8">FMRFamide receptor</fullName>
    </submittedName>
</protein>
<organism evidence="8 9">
    <name type="scientific">Mizuhopecten yessoensis</name>
    <name type="common">Japanese scallop</name>
    <name type="synonym">Patinopecten yessoensis</name>
    <dbReference type="NCBI Taxonomy" id="6573"/>
    <lineage>
        <taxon>Eukaryota</taxon>
        <taxon>Metazoa</taxon>
        <taxon>Spiralia</taxon>
        <taxon>Lophotrochozoa</taxon>
        <taxon>Mollusca</taxon>
        <taxon>Bivalvia</taxon>
        <taxon>Autobranchia</taxon>
        <taxon>Pteriomorphia</taxon>
        <taxon>Pectinida</taxon>
        <taxon>Pectinoidea</taxon>
        <taxon>Pectinidae</taxon>
        <taxon>Mizuhopecten</taxon>
    </lineage>
</organism>
<dbReference type="PANTHER" id="PTHR46641:SF25">
    <property type="entry name" value="CNMAMIDE RECEPTOR-RELATED"/>
    <property type="match status" value="1"/>
</dbReference>
<keyword evidence="9" id="KW-1185">Reference proteome</keyword>
<feature type="transmembrane region" description="Helical" evidence="6">
    <location>
        <begin position="151"/>
        <end position="171"/>
    </location>
</feature>
<name>A0A210PZW7_MIZYE</name>
<feature type="transmembrane region" description="Helical" evidence="6">
    <location>
        <begin position="103"/>
        <end position="130"/>
    </location>
</feature>
<dbReference type="InterPro" id="IPR052954">
    <property type="entry name" value="GPCR-Ligand_Int"/>
</dbReference>
<evidence type="ECO:0000256" key="3">
    <source>
        <dbReference type="ARBA" id="ARBA00022989"/>
    </source>
</evidence>
<evidence type="ECO:0000256" key="2">
    <source>
        <dbReference type="ARBA" id="ARBA00022692"/>
    </source>
</evidence>
<dbReference type="GO" id="GO:0004930">
    <property type="term" value="F:G protein-coupled receptor activity"/>
    <property type="evidence" value="ECO:0007669"/>
    <property type="project" value="UniProtKB-KW"/>
</dbReference>
<feature type="domain" description="G-protein coupled receptors family 1 profile" evidence="7">
    <location>
        <begin position="50"/>
        <end position="325"/>
    </location>
</feature>
<feature type="transmembrane region" description="Helical" evidence="6">
    <location>
        <begin position="262"/>
        <end position="290"/>
    </location>
</feature>
<evidence type="ECO:0000256" key="5">
    <source>
        <dbReference type="RuleBase" id="RU000688"/>
    </source>
</evidence>
<proteinExistence type="inferred from homology"/>
<reference evidence="8 9" key="1">
    <citation type="journal article" date="2017" name="Nat. Ecol. Evol.">
        <title>Scallop genome provides insights into evolution of bilaterian karyotype and development.</title>
        <authorList>
            <person name="Wang S."/>
            <person name="Zhang J."/>
            <person name="Jiao W."/>
            <person name="Li J."/>
            <person name="Xun X."/>
            <person name="Sun Y."/>
            <person name="Guo X."/>
            <person name="Huan P."/>
            <person name="Dong B."/>
            <person name="Zhang L."/>
            <person name="Hu X."/>
            <person name="Sun X."/>
            <person name="Wang J."/>
            <person name="Zhao C."/>
            <person name="Wang Y."/>
            <person name="Wang D."/>
            <person name="Huang X."/>
            <person name="Wang R."/>
            <person name="Lv J."/>
            <person name="Li Y."/>
            <person name="Zhang Z."/>
            <person name="Liu B."/>
            <person name="Lu W."/>
            <person name="Hui Y."/>
            <person name="Liang J."/>
            <person name="Zhou Z."/>
            <person name="Hou R."/>
            <person name="Li X."/>
            <person name="Liu Y."/>
            <person name="Li H."/>
            <person name="Ning X."/>
            <person name="Lin Y."/>
            <person name="Zhao L."/>
            <person name="Xing Q."/>
            <person name="Dou J."/>
            <person name="Li Y."/>
            <person name="Mao J."/>
            <person name="Guo H."/>
            <person name="Dou H."/>
            <person name="Li T."/>
            <person name="Mu C."/>
            <person name="Jiang W."/>
            <person name="Fu Q."/>
            <person name="Fu X."/>
            <person name="Miao Y."/>
            <person name="Liu J."/>
            <person name="Yu Q."/>
            <person name="Li R."/>
            <person name="Liao H."/>
            <person name="Li X."/>
            <person name="Kong Y."/>
            <person name="Jiang Z."/>
            <person name="Chourrout D."/>
            <person name="Li R."/>
            <person name="Bao Z."/>
        </authorList>
    </citation>
    <scope>NUCLEOTIDE SEQUENCE [LARGE SCALE GENOMIC DNA]</scope>
    <source>
        <strain evidence="8 9">PY_sf001</strain>
    </source>
</reference>
<dbReference type="PROSITE" id="PS50262">
    <property type="entry name" value="G_PROTEIN_RECEP_F1_2"/>
    <property type="match status" value="1"/>
</dbReference>
<keyword evidence="5 8" id="KW-0675">Receptor</keyword>
<dbReference type="CDD" id="cd14978">
    <property type="entry name" value="7tmA_FMRFamide_R-like"/>
    <property type="match status" value="1"/>
</dbReference>
<accession>A0A210PZW7</accession>
<feature type="transmembrane region" description="Helical" evidence="6">
    <location>
        <begin position="207"/>
        <end position="226"/>
    </location>
</feature>
<evidence type="ECO:0000256" key="1">
    <source>
        <dbReference type="ARBA" id="ARBA00004370"/>
    </source>
</evidence>
<keyword evidence="5" id="KW-0297">G-protein coupled receptor</keyword>
<feature type="transmembrane region" description="Helical" evidence="6">
    <location>
        <begin position="35"/>
        <end position="56"/>
    </location>
</feature>
<evidence type="ECO:0000256" key="6">
    <source>
        <dbReference type="SAM" id="Phobius"/>
    </source>
</evidence>
<sequence length="390" mass="44702">MYELVSIPMSNRSMFVHTYEVPLMDYHAYRVNKTLLLYIPPILLLIGTVGNLFSFFVLRQSMTRVSTYFYLAVLSLTDLLVLYIGLLRRWTGELTGVDVKDQAAWLCKLTVTVTYLFSDFSVWLIVAVTVERYIAVCHPLQASVLCSVQKARTVSVVMFLTIVAINVHFMWTVDLSITKTNGSDIATCVANERYMYLLDEVWPWVDAAIYSFVPCFILAILNFLIIRQVLLARRFRCQLQNCKSGRNNQLQKRLPTEGSIKLTLMLLAVSFTFMITTLPNNVSLIVTVLMDSQLTTLEQIARFALAKTITELLMYTNHSMNFFLYCATGKKFRRNIEKLLCKVKEYRRSFDHNSSPNSMLLSRVSFSGNQRMNLLNSNTHVVGSRKATEL</sequence>
<evidence type="ECO:0000256" key="4">
    <source>
        <dbReference type="ARBA" id="ARBA00023136"/>
    </source>
</evidence>
<dbReference type="Pfam" id="PF00001">
    <property type="entry name" value="7tm_1"/>
    <property type="match status" value="1"/>
</dbReference>
<dbReference type="InterPro" id="IPR000276">
    <property type="entry name" value="GPCR_Rhodpsn"/>
</dbReference>
<dbReference type="SUPFAM" id="SSF81321">
    <property type="entry name" value="Family A G protein-coupled receptor-like"/>
    <property type="match status" value="1"/>
</dbReference>
<dbReference type="PRINTS" id="PR00237">
    <property type="entry name" value="GPCRRHODOPSN"/>
</dbReference>
<evidence type="ECO:0000313" key="8">
    <source>
        <dbReference type="EMBL" id="OWF42040.1"/>
    </source>
</evidence>
<gene>
    <name evidence="8" type="ORF">KP79_PYT13729</name>
</gene>
<comment type="caution">
    <text evidence="8">The sequence shown here is derived from an EMBL/GenBank/DDBJ whole genome shotgun (WGS) entry which is preliminary data.</text>
</comment>
<keyword evidence="3 6" id="KW-1133">Transmembrane helix</keyword>
<comment type="subcellular location">
    <subcellularLocation>
        <location evidence="1">Membrane</location>
    </subcellularLocation>
</comment>
<dbReference type="InterPro" id="IPR017452">
    <property type="entry name" value="GPCR_Rhodpsn_7TM"/>
</dbReference>
<dbReference type="Proteomes" id="UP000242188">
    <property type="component" value="Unassembled WGS sequence"/>
</dbReference>
<keyword evidence="4 6" id="KW-0472">Membrane</keyword>
<dbReference type="PROSITE" id="PS00237">
    <property type="entry name" value="G_PROTEIN_RECEP_F1_1"/>
    <property type="match status" value="1"/>
</dbReference>